<evidence type="ECO:0000256" key="7">
    <source>
        <dbReference type="ARBA" id="ARBA00023239"/>
    </source>
</evidence>
<dbReference type="GO" id="GO:0008233">
    <property type="term" value="F:peptidase activity"/>
    <property type="evidence" value="ECO:0007669"/>
    <property type="project" value="UniProtKB-KW"/>
</dbReference>
<name>A0A099P8E6_PICKU</name>
<evidence type="ECO:0000256" key="2">
    <source>
        <dbReference type="ARBA" id="ARBA00022670"/>
    </source>
</evidence>
<dbReference type="VEuPathDB" id="FungiDB:C5L36_0C02130"/>
<dbReference type="PANTHER" id="PTHR13604">
    <property type="entry name" value="DC12-RELATED"/>
    <property type="match status" value="1"/>
</dbReference>
<dbReference type="InterPro" id="IPR003738">
    <property type="entry name" value="SRAP"/>
</dbReference>
<gene>
    <name evidence="9" type="ORF">JL09_g503</name>
</gene>
<dbReference type="Pfam" id="PF02586">
    <property type="entry name" value="SRAP"/>
    <property type="match status" value="1"/>
</dbReference>
<feature type="compositionally biased region" description="Basic and acidic residues" evidence="8">
    <location>
        <begin position="264"/>
        <end position="282"/>
    </location>
</feature>
<dbReference type="EMBL" id="JQFK01000002">
    <property type="protein sequence ID" value="KGK40479.1"/>
    <property type="molecule type" value="Genomic_DNA"/>
</dbReference>
<dbReference type="AlphaFoldDB" id="A0A099P8E6"/>
<dbReference type="GO" id="GO:0016829">
    <property type="term" value="F:lyase activity"/>
    <property type="evidence" value="ECO:0007669"/>
    <property type="project" value="UniProtKB-KW"/>
</dbReference>
<evidence type="ECO:0000256" key="6">
    <source>
        <dbReference type="ARBA" id="ARBA00023125"/>
    </source>
</evidence>
<dbReference type="GO" id="GO:0006508">
    <property type="term" value="P:proteolysis"/>
    <property type="evidence" value="ECO:0007669"/>
    <property type="project" value="UniProtKB-KW"/>
</dbReference>
<keyword evidence="2" id="KW-0645">Protease</keyword>
<comment type="caution">
    <text evidence="9">The sequence shown here is derived from an EMBL/GenBank/DDBJ whole genome shotgun (WGS) entry which is preliminary data.</text>
</comment>
<sequence length="282" mass="32407">MCGRYALPIAPTTLPEYFGRQNLHVDQVIYSEKRTAHQYNIGPTAVVPVFILTSKTADKSGDINGYIEYMRWGLIPKWVKTRSDLRRKVGSTFNARVENLTSLSTWKSNVNNRCAVPVLGYYEWTHDKIKKPYYIKREDGELMFLAGLFSHGKLDNDTEETGSFTVITDDAPDYLKWLHPRMPIVLQPQDESFQKWIDPAVDIETALELNKKNHSSREALEWYAVDRNVGDSRSDDKSYVLPQRNLILNFFKTKAKTANSKKRSSNDGDGEKNKRPKIPKAE</sequence>
<accession>A0A099P8E6</accession>
<evidence type="ECO:0000256" key="8">
    <source>
        <dbReference type="SAM" id="MobiDB-lite"/>
    </source>
</evidence>
<keyword evidence="4" id="KW-0378">Hydrolase</keyword>
<dbReference type="GO" id="GO:0106300">
    <property type="term" value="P:protein-DNA covalent cross-linking repair"/>
    <property type="evidence" value="ECO:0007669"/>
    <property type="project" value="InterPro"/>
</dbReference>
<dbReference type="SUPFAM" id="SSF143081">
    <property type="entry name" value="BB1717-like"/>
    <property type="match status" value="1"/>
</dbReference>
<protein>
    <recommendedName>
        <fullName evidence="11">Embryonic stem cell-specific 5-hydroxymethylcytosine-binding protein</fullName>
    </recommendedName>
</protein>
<dbReference type="eggNOG" id="KOG2618">
    <property type="taxonomic scope" value="Eukaryota"/>
</dbReference>
<keyword evidence="3" id="KW-0227">DNA damage</keyword>
<dbReference type="GO" id="GO:0003697">
    <property type="term" value="F:single-stranded DNA binding"/>
    <property type="evidence" value="ECO:0007669"/>
    <property type="project" value="InterPro"/>
</dbReference>
<evidence type="ECO:0000256" key="3">
    <source>
        <dbReference type="ARBA" id="ARBA00022763"/>
    </source>
</evidence>
<comment type="similarity">
    <text evidence="1">Belongs to the SOS response-associated peptidase family.</text>
</comment>
<evidence type="ECO:0000256" key="4">
    <source>
        <dbReference type="ARBA" id="ARBA00022801"/>
    </source>
</evidence>
<keyword evidence="5" id="KW-0190">Covalent protein-DNA linkage</keyword>
<feature type="region of interest" description="Disordered" evidence="8">
    <location>
        <begin position="256"/>
        <end position="282"/>
    </location>
</feature>
<evidence type="ECO:0000256" key="1">
    <source>
        <dbReference type="ARBA" id="ARBA00008136"/>
    </source>
</evidence>
<dbReference type="Gene3D" id="3.90.1680.10">
    <property type="entry name" value="SOS response associated peptidase-like"/>
    <property type="match status" value="1"/>
</dbReference>
<organism evidence="9 10">
    <name type="scientific">Pichia kudriavzevii</name>
    <name type="common">Yeast</name>
    <name type="synonym">Issatchenkia orientalis</name>
    <dbReference type="NCBI Taxonomy" id="4909"/>
    <lineage>
        <taxon>Eukaryota</taxon>
        <taxon>Fungi</taxon>
        <taxon>Dikarya</taxon>
        <taxon>Ascomycota</taxon>
        <taxon>Saccharomycotina</taxon>
        <taxon>Pichiomycetes</taxon>
        <taxon>Pichiales</taxon>
        <taxon>Pichiaceae</taxon>
        <taxon>Pichia</taxon>
    </lineage>
</organism>
<dbReference type="HOGENOM" id="CLU_035990_0_1_1"/>
<evidence type="ECO:0008006" key="11">
    <source>
        <dbReference type="Google" id="ProtNLM"/>
    </source>
</evidence>
<reference evidence="10" key="1">
    <citation type="journal article" date="2014" name="Microb. Cell Fact.">
        <title>Exploiting Issatchenkia orientalis SD108 for succinic acid production.</title>
        <authorList>
            <person name="Xiao H."/>
            <person name="Shao Z."/>
            <person name="Jiang Y."/>
            <person name="Dole S."/>
            <person name="Zhao H."/>
        </authorList>
    </citation>
    <scope>NUCLEOTIDE SEQUENCE [LARGE SCALE GENOMIC DNA]</scope>
    <source>
        <strain evidence="10">SD108</strain>
    </source>
</reference>
<evidence type="ECO:0000313" key="9">
    <source>
        <dbReference type="EMBL" id="KGK40479.1"/>
    </source>
</evidence>
<proteinExistence type="inferred from homology"/>
<evidence type="ECO:0000313" key="10">
    <source>
        <dbReference type="Proteomes" id="UP000029867"/>
    </source>
</evidence>
<keyword evidence="6" id="KW-0238">DNA-binding</keyword>
<evidence type="ECO:0000256" key="5">
    <source>
        <dbReference type="ARBA" id="ARBA00023124"/>
    </source>
</evidence>
<dbReference type="InterPro" id="IPR036590">
    <property type="entry name" value="SRAP-like"/>
</dbReference>
<dbReference type="PANTHER" id="PTHR13604:SF0">
    <property type="entry name" value="ABASIC SITE PROCESSING PROTEIN HMCES"/>
    <property type="match status" value="1"/>
</dbReference>
<keyword evidence="7" id="KW-0456">Lyase</keyword>
<dbReference type="Proteomes" id="UP000029867">
    <property type="component" value="Unassembled WGS sequence"/>
</dbReference>